<dbReference type="PANTHER" id="PTHR13500:SF0">
    <property type="entry name" value="NUCLEOLAR PRE-RIBOSOMAL-ASSOCIATED PROTEIN 1"/>
    <property type="match status" value="1"/>
</dbReference>
<dbReference type="FunCoup" id="A0A6P7G8R5">
    <property type="interactions" value="583"/>
</dbReference>
<evidence type="ECO:0000259" key="3">
    <source>
        <dbReference type="Pfam" id="PF16201"/>
    </source>
</evidence>
<feature type="region of interest" description="Disordered" evidence="1">
    <location>
        <begin position="1"/>
        <end position="20"/>
    </location>
</feature>
<evidence type="ECO:0000256" key="1">
    <source>
        <dbReference type="SAM" id="MobiDB-lite"/>
    </source>
</evidence>
<dbReference type="GO" id="GO:0000463">
    <property type="term" value="P:maturation of LSU-rRNA from tricistronic rRNA transcript (SSU-rRNA, 5.8S rRNA, LSU-rRNA)"/>
    <property type="evidence" value="ECO:0007669"/>
    <property type="project" value="TreeGrafter"/>
</dbReference>
<feature type="domain" description="URB1 N-terminal" evidence="2">
    <location>
        <begin position="89"/>
        <end position="379"/>
    </location>
</feature>
<dbReference type="RefSeq" id="XP_028145499.1">
    <property type="nucleotide sequence ID" value="XM_028289698.1"/>
</dbReference>
<dbReference type="GO" id="GO:0000466">
    <property type="term" value="P:maturation of 5.8S rRNA from tricistronic rRNA transcript (SSU-rRNA, 5.8S rRNA, LSU-rRNA)"/>
    <property type="evidence" value="ECO:0007669"/>
    <property type="project" value="TreeGrafter"/>
</dbReference>
<dbReference type="Pfam" id="PF16201">
    <property type="entry name" value="NopRA1"/>
    <property type="match status" value="1"/>
</dbReference>
<dbReference type="InterPro" id="IPR021714">
    <property type="entry name" value="URB1_N"/>
</dbReference>
<reference evidence="4" key="1">
    <citation type="submission" date="2025-08" db="UniProtKB">
        <authorList>
            <consortium name="RefSeq"/>
        </authorList>
    </citation>
    <scope>IDENTIFICATION</scope>
    <source>
        <tissue evidence="4">Whole insect</tissue>
    </source>
</reference>
<dbReference type="GO" id="GO:0005730">
    <property type="term" value="C:nucleolus"/>
    <property type="evidence" value="ECO:0007669"/>
    <property type="project" value="TreeGrafter"/>
</dbReference>
<protein>
    <submittedName>
        <fullName evidence="4">Nucleolar pre-ribosomal-associated protein 1</fullName>
    </submittedName>
</protein>
<accession>A0A6P7G8R5</accession>
<dbReference type="InterPro" id="IPR016024">
    <property type="entry name" value="ARM-type_fold"/>
</dbReference>
<dbReference type="Pfam" id="PF11707">
    <property type="entry name" value="Npa1"/>
    <property type="match status" value="1"/>
</dbReference>
<dbReference type="InParanoid" id="A0A6P7G8R5"/>
<gene>
    <name evidence="4" type="primary">LOC114339071</name>
</gene>
<dbReference type="InterPro" id="IPR032436">
    <property type="entry name" value="URB1_C"/>
</dbReference>
<dbReference type="PANTHER" id="PTHR13500">
    <property type="entry name" value="NUCLEOLAR PRERIBOSOMAL-ASSOCIATED PROTEIN 1"/>
    <property type="match status" value="1"/>
</dbReference>
<evidence type="ECO:0000259" key="2">
    <source>
        <dbReference type="Pfam" id="PF11707"/>
    </source>
</evidence>
<dbReference type="InterPro" id="IPR039844">
    <property type="entry name" value="URB1"/>
</dbReference>
<organism evidence="4">
    <name type="scientific">Diabrotica virgifera virgifera</name>
    <name type="common">western corn rootworm</name>
    <dbReference type="NCBI Taxonomy" id="50390"/>
    <lineage>
        <taxon>Eukaryota</taxon>
        <taxon>Metazoa</taxon>
        <taxon>Ecdysozoa</taxon>
        <taxon>Arthropoda</taxon>
        <taxon>Hexapoda</taxon>
        <taxon>Insecta</taxon>
        <taxon>Pterygota</taxon>
        <taxon>Neoptera</taxon>
        <taxon>Endopterygota</taxon>
        <taxon>Coleoptera</taxon>
        <taxon>Polyphaga</taxon>
        <taxon>Cucujiformia</taxon>
        <taxon>Chrysomeloidea</taxon>
        <taxon>Chrysomelidae</taxon>
        <taxon>Galerucinae</taxon>
        <taxon>Diabroticina</taxon>
        <taxon>Diabroticites</taxon>
        <taxon>Diabrotica</taxon>
    </lineage>
</organism>
<name>A0A6P7G8R5_DIAVI</name>
<proteinExistence type="predicted"/>
<evidence type="ECO:0000313" key="4">
    <source>
        <dbReference type="RefSeq" id="XP_028145499.1"/>
    </source>
</evidence>
<sequence>MGKKKNQNPTEESDKPAKKTRVFSAKEFRKELNTNTLASLQQFSKAIKESEEYDYIFEYLECGGNCLELLHSLEVDSAIAPLHVFDLITNILLRINTLYPQYHSSAYESCRYILNNYVTVLNKMINFSSTTPERKSCLKLLTAMVAFSPVLAKDILIHINFHSSNVELLTKHTGEKDSTRDNFIKFLTAYLVDGHYPALSVLLEKKGFFTSIVSGLKFDSADTLCLVVTAMKTFILENPSVSKTAKMKTFNTVVVRDIVNLYNWKGPGGFRAEKKKNSAITVNEVEKSKVNESVHEFLLILCTNHKYGIIFKDPLVGLGKKNQNALMYTVLESLDRPWEHSYASELVTKICGACPDLAKTLWTNLKSYLEPRLSQKWVNAMKFAVNLVKELQPNCLEYCIKDLSDIQLFQVVQCLVLPLPILKTLLPENNTFESAAVKQYVLSLLLEMLRALQEYSTASKRYLTLEKHNNFQLFLNKHLAKNFPNAVTVLKDWEILNDDSPFSTIQLLEIIFDIFSHYKSLSSELLESLGSSDTELSDLLAKSDQLSEAEESLEKLQVKIISVFVDLNQSTFTVSSKMFRCTVPLLLRIYYNSSDAATQSVLFKLLRNTSIFEGCFDEINIWINGVLNLKHFDKSVAENVVDILEITNENLNKFVEELSKMQSENSREKHYEDIFQNLMLKEEVSSDIHTNSIKHRYLSPTVLGLLTFLDKNEPSKAFKTYVAFVMTNLLHQQTQIGPIVSFINKCDALSSSFKEYATNWLDCKEITCLNKAKGRIEVIKEFSEQFLTGDIETFIQHIDSNMYSDLKLNVLDAGIFYTSNLLNNEILTLEFAERFEKFCKSIIKQNLSDPQVLKRILSHPTLANSVNFLNMEGEQSGSYITKVLVNIITYLIDEKCEVEEYLKFYREQLSNSILKVLKKPGKYENMSLELKNLLPRFGLGCNDCFVILRTISKGFATYTQHSLVVGILCYTLNRFAELCTLESIGETTEIILNLTVYFTNLANSQQNVAPLSSVFLEVFKKFHHLLNNVDNGLFKALLQLEDVHKDNTKLLSFLLEKQSSNIEHVKEQLQSVCDKKALLLPLLAVLSKQAANKKFFKKVYDLILPSLNKTLQKPQKVGQHFHEHYQGLVALIKVAMPVENCQQLWEKVQKFDSTEIFHVHLLDAIVTKVLEDSVADKLVNNIIVTFVHLQIYLFKKNVKSEVEIDKAVEVTKVFVQVLKKVKEKCTDVDFKSTANNETVKLYFKFCLKYGVSKQPVFLQALQLLIQLLSKHLEVEDGRLILDMLTSHSEFLETVLGEYCDTKTEILSLYLELCRKWPEFMERHYVPLLLASYRGLVNKCDRIVLLLLKMYASKPDQTHFYDFKPFLWDKAAATHYSVRQQIENALWRQPKTSDVLDILQEHLVHSTITNYPLKCPLRSEDSGMLDVDDTKSYDLTFLLPLFSQLLAPEQHIQTYKFTRSGALSLTIIGLSSADTEIRKAACHVLARLHYHVDARQSGKDNLLWLRYIEAVCKGVALLPDLKLNNFAAIYLARMALILTQPNHVMYLPLSQHLTAKSSLDFSTIPELYTFLHSSDVNYKEHRSFTLELIRDGLRTEKDFADFMRSMAFKLISELYSSVVADYDTRVLILDAIKSICGISLGVKVVCENYSFLTQFSNDLNKILTSTKEKINNLLFRKNLDIVLRILRVAKDRHAHFMIYNALENFFSSTNNAVYWIEGSEEVFFEIVDILFSKYPSMFTKRFYNALEKVVDDPVCNYVRIYNCDFFDIEELNVEDKHYFIRKFFVSFRKSKEVYENIIN</sequence>
<feature type="domain" description="URB1 C-terminal" evidence="3">
    <location>
        <begin position="1462"/>
        <end position="1652"/>
    </location>
</feature>
<dbReference type="SUPFAM" id="SSF48371">
    <property type="entry name" value="ARM repeat"/>
    <property type="match status" value="1"/>
</dbReference>